<dbReference type="CDD" id="cd01335">
    <property type="entry name" value="Radical_SAM"/>
    <property type="match status" value="1"/>
</dbReference>
<organism evidence="8 9">
    <name type="scientific">Petrotoga miotherma DSM 10691</name>
    <dbReference type="NCBI Taxonomy" id="1434326"/>
    <lineage>
        <taxon>Bacteria</taxon>
        <taxon>Thermotogati</taxon>
        <taxon>Thermotogota</taxon>
        <taxon>Thermotogae</taxon>
        <taxon>Petrotogales</taxon>
        <taxon>Petrotogaceae</taxon>
        <taxon>Petrotoga</taxon>
    </lineage>
</organism>
<evidence type="ECO:0000256" key="2">
    <source>
        <dbReference type="ARBA" id="ARBA00022485"/>
    </source>
</evidence>
<keyword evidence="2" id="KW-0004">4Fe-4S</keyword>
<keyword evidence="3" id="KW-0949">S-adenosyl-L-methionine</keyword>
<comment type="cofactor">
    <cofactor evidence="1">
        <name>[4Fe-4S] cluster</name>
        <dbReference type="ChEBI" id="CHEBI:49883"/>
    </cofactor>
</comment>
<accession>A0A2K1PD29</accession>
<dbReference type="PROSITE" id="PS01305">
    <property type="entry name" value="MOAA_NIFB_PQQE"/>
    <property type="match status" value="1"/>
</dbReference>
<evidence type="ECO:0000313" key="8">
    <source>
        <dbReference type="EMBL" id="PNS00702.1"/>
    </source>
</evidence>
<dbReference type="PANTHER" id="PTHR43787">
    <property type="entry name" value="FEMO COFACTOR BIOSYNTHESIS PROTEIN NIFB-RELATED"/>
    <property type="match status" value="1"/>
</dbReference>
<sequence length="449" mass="52359">MKISRYNQLIEKDNYLILFNSISNAILYVEPNKVKEVKEVLESGNIEEIKLSDEDIEKLKKGLYIIPDEFDEITYLKMRLNNYKYSDRFLRYTISLTEECNFSCVYCYQQMLITLMDKKPAKIAKNIVNTILNMTEKRFEEEHPKVLSITFYGGEPLLALDELETLSKGFEEMCKKFEVKYEANVVTNGYLLTHDIVNRLLNCGVNSVIITIDGDKTLHDKYRKTKSDKPTFDKIMENINYAQDKMYVTIRTNISKNSIENVKKMIKILAEKGWRVDFDFQPVEVVEELSTGFNDEMLTLREFANVEVELYKEVITLIPDYPFNPFRRLRMARCDALCKNSCVIDVDGSIYKCWGEIGNKFSSVGKITKEDIELNHKFEKWITYEPFEDQKCMECSVLPMCMGGCVFNAVVVDRLNSSPWRKPYTCIPLKYNLKEMVSLLSDKKLGVKI</sequence>
<comment type="caution">
    <text evidence="8">The sequence shown here is derived from an EMBL/GenBank/DDBJ whole genome shotgun (WGS) entry which is preliminary data.</text>
</comment>
<evidence type="ECO:0000259" key="7">
    <source>
        <dbReference type="PROSITE" id="PS51918"/>
    </source>
</evidence>
<evidence type="ECO:0000256" key="5">
    <source>
        <dbReference type="ARBA" id="ARBA00023004"/>
    </source>
</evidence>
<dbReference type="InterPro" id="IPR023867">
    <property type="entry name" value="Sulphatase_maturase_rSAM"/>
</dbReference>
<dbReference type="PROSITE" id="PS51918">
    <property type="entry name" value="RADICAL_SAM"/>
    <property type="match status" value="1"/>
</dbReference>
<dbReference type="Pfam" id="PF04055">
    <property type="entry name" value="Radical_SAM"/>
    <property type="match status" value="1"/>
</dbReference>
<dbReference type="InterPro" id="IPR000385">
    <property type="entry name" value="MoaA_NifB_PqqE_Fe-S-bd_CS"/>
</dbReference>
<proteinExistence type="predicted"/>
<dbReference type="Proteomes" id="UP000236199">
    <property type="component" value="Unassembled WGS sequence"/>
</dbReference>
<dbReference type="GO" id="GO:0046872">
    <property type="term" value="F:metal ion binding"/>
    <property type="evidence" value="ECO:0007669"/>
    <property type="project" value="UniProtKB-KW"/>
</dbReference>
<evidence type="ECO:0000313" key="9">
    <source>
        <dbReference type="Proteomes" id="UP000236199"/>
    </source>
</evidence>
<dbReference type="SFLD" id="SFLDS00029">
    <property type="entry name" value="Radical_SAM"/>
    <property type="match status" value="1"/>
</dbReference>
<dbReference type="AlphaFoldDB" id="A0A2K1PD29"/>
<feature type="domain" description="Radical SAM core" evidence="7">
    <location>
        <begin position="86"/>
        <end position="322"/>
    </location>
</feature>
<dbReference type="SFLD" id="SFLDG01384">
    <property type="entry name" value="thioether_bond_formation_requi"/>
    <property type="match status" value="1"/>
</dbReference>
<dbReference type="EMBL" id="AZRM01000021">
    <property type="protein sequence ID" value="PNS00702.1"/>
    <property type="molecule type" value="Genomic_DNA"/>
</dbReference>
<name>A0A2K1PD29_9BACT</name>
<dbReference type="GO" id="GO:0051539">
    <property type="term" value="F:4 iron, 4 sulfur cluster binding"/>
    <property type="evidence" value="ECO:0007669"/>
    <property type="project" value="UniProtKB-KW"/>
</dbReference>
<keyword evidence="5" id="KW-0408">Iron</keyword>
<keyword evidence="6" id="KW-0411">Iron-sulfur</keyword>
<keyword evidence="9" id="KW-1185">Reference proteome</keyword>
<keyword evidence="4" id="KW-0479">Metal-binding</keyword>
<dbReference type="InterPro" id="IPR058240">
    <property type="entry name" value="rSAM_sf"/>
</dbReference>
<dbReference type="PANTHER" id="PTHR43787:SF3">
    <property type="entry name" value="ARYLSULFATASE REGULATORY PROTEIN"/>
    <property type="match status" value="1"/>
</dbReference>
<dbReference type="Gene3D" id="3.20.20.70">
    <property type="entry name" value="Aldolase class I"/>
    <property type="match status" value="1"/>
</dbReference>
<dbReference type="OrthoDB" id="9763993at2"/>
<dbReference type="SUPFAM" id="SSF102114">
    <property type="entry name" value="Radical SAM enzymes"/>
    <property type="match status" value="1"/>
</dbReference>
<dbReference type="SFLD" id="SFLDG01067">
    <property type="entry name" value="SPASM/twitch_domain_containing"/>
    <property type="match status" value="1"/>
</dbReference>
<dbReference type="RefSeq" id="WP_012208502.1">
    <property type="nucleotide sequence ID" value="NZ_AZRM01000021.1"/>
</dbReference>
<dbReference type="SFLD" id="SFLDG01386">
    <property type="entry name" value="main_SPASM_domain-containing"/>
    <property type="match status" value="1"/>
</dbReference>
<dbReference type="InterPro" id="IPR023885">
    <property type="entry name" value="4Fe4S-binding_SPASM_dom"/>
</dbReference>
<evidence type="ECO:0000256" key="6">
    <source>
        <dbReference type="ARBA" id="ARBA00023014"/>
    </source>
</evidence>
<evidence type="ECO:0000256" key="3">
    <source>
        <dbReference type="ARBA" id="ARBA00022691"/>
    </source>
</evidence>
<gene>
    <name evidence="8" type="ORF">X928_04435</name>
</gene>
<dbReference type="NCBIfam" id="TIGR04085">
    <property type="entry name" value="rSAM_more_4Fe4S"/>
    <property type="match status" value="1"/>
</dbReference>
<protein>
    <recommendedName>
        <fullName evidence="7">Radical SAM core domain-containing protein</fullName>
    </recommendedName>
</protein>
<dbReference type="GO" id="GO:0016491">
    <property type="term" value="F:oxidoreductase activity"/>
    <property type="evidence" value="ECO:0007669"/>
    <property type="project" value="InterPro"/>
</dbReference>
<evidence type="ECO:0000256" key="4">
    <source>
        <dbReference type="ARBA" id="ARBA00022723"/>
    </source>
</evidence>
<dbReference type="UniPathway" id="UPA00782"/>
<reference evidence="8 9" key="1">
    <citation type="submission" date="2013-12" db="EMBL/GenBank/DDBJ databases">
        <title>Comparative genomics of Petrotoga isolates.</title>
        <authorList>
            <person name="Nesbo C.L."/>
            <person name="Charchuk R."/>
            <person name="Chow K."/>
        </authorList>
    </citation>
    <scope>NUCLEOTIDE SEQUENCE [LARGE SCALE GENOMIC DNA]</scope>
    <source>
        <strain evidence="8 9">DSM 10691</strain>
    </source>
</reference>
<dbReference type="InterPro" id="IPR013785">
    <property type="entry name" value="Aldolase_TIM"/>
</dbReference>
<dbReference type="InterPro" id="IPR007197">
    <property type="entry name" value="rSAM"/>
</dbReference>
<evidence type="ECO:0000256" key="1">
    <source>
        <dbReference type="ARBA" id="ARBA00001966"/>
    </source>
</evidence>